<evidence type="ECO:0000313" key="2">
    <source>
        <dbReference type="Proteomes" id="UP000788993"/>
    </source>
</evidence>
<protein>
    <submittedName>
        <fullName evidence="1">Uncharacterized protein</fullName>
    </submittedName>
</protein>
<sequence length="289" mass="32131">MGHERLVVEDTRGLVDGTVVIADQLVIPKVDVHDSSAVVHELWCVGAEENGLVVLDTLDNGVRKHVDFHVQISDRFCADNVVEPVDLDHSVVRVSRIVQQRNVLWRVELNHILHKCLGRRRDRLELAVLVVEVPRKFLVGSRRHPQKDTLQPVNLGDHLCLVVLHGLACSKLFPQNLGVLAQLGQQKLVHHAGCGGVVGVGIDGVRNNSVLVDDLGHHGELAAVNDRVSEEELNQTRTHVLFVRVADLVKEIVGLFELIVEKQVRRRELAFLQIELGHELETQHVGGGK</sequence>
<dbReference type="Proteomes" id="UP000788993">
    <property type="component" value="Unassembled WGS sequence"/>
</dbReference>
<keyword evidence="2" id="KW-1185">Reference proteome</keyword>
<accession>A0A9P8NT19</accession>
<organism evidence="1 2">
    <name type="scientific">Ogataea polymorpha</name>
    <dbReference type="NCBI Taxonomy" id="460523"/>
    <lineage>
        <taxon>Eukaryota</taxon>
        <taxon>Fungi</taxon>
        <taxon>Dikarya</taxon>
        <taxon>Ascomycota</taxon>
        <taxon>Saccharomycotina</taxon>
        <taxon>Pichiomycetes</taxon>
        <taxon>Pichiales</taxon>
        <taxon>Pichiaceae</taxon>
        <taxon>Ogataea</taxon>
    </lineage>
</organism>
<evidence type="ECO:0000313" key="1">
    <source>
        <dbReference type="EMBL" id="KAH3659323.1"/>
    </source>
</evidence>
<gene>
    <name evidence="1" type="ORF">OGATHE_006207</name>
</gene>
<proteinExistence type="predicted"/>
<reference evidence="1" key="1">
    <citation type="journal article" date="2021" name="Open Biol.">
        <title>Shared evolutionary footprints suggest mitochondrial oxidative damage underlies multiple complex I losses in fungi.</title>
        <authorList>
            <person name="Schikora-Tamarit M.A."/>
            <person name="Marcet-Houben M."/>
            <person name="Nosek J."/>
            <person name="Gabaldon T."/>
        </authorList>
    </citation>
    <scope>NUCLEOTIDE SEQUENCE</scope>
    <source>
        <strain evidence="1">NCAIM Y.01608</strain>
    </source>
</reference>
<comment type="caution">
    <text evidence="1">The sequence shown here is derived from an EMBL/GenBank/DDBJ whole genome shotgun (WGS) entry which is preliminary data.</text>
</comment>
<dbReference type="EMBL" id="JAEUBD010001540">
    <property type="protein sequence ID" value="KAH3659323.1"/>
    <property type="molecule type" value="Genomic_DNA"/>
</dbReference>
<name>A0A9P8NT19_9ASCO</name>
<reference evidence="1" key="2">
    <citation type="submission" date="2021-01" db="EMBL/GenBank/DDBJ databases">
        <authorList>
            <person name="Schikora-Tamarit M.A."/>
        </authorList>
    </citation>
    <scope>NUCLEOTIDE SEQUENCE</scope>
    <source>
        <strain evidence="1">NCAIM Y.01608</strain>
    </source>
</reference>
<dbReference type="AlphaFoldDB" id="A0A9P8NT19"/>